<proteinExistence type="predicted"/>
<protein>
    <submittedName>
        <fullName evidence="1">Uncharacterized protein</fullName>
    </submittedName>
</protein>
<evidence type="ECO:0000313" key="1">
    <source>
        <dbReference type="EMBL" id="KAH8011581.1"/>
    </source>
</evidence>
<reference evidence="1" key="1">
    <citation type="submission" date="2021-08" db="EMBL/GenBank/DDBJ databases">
        <title>The first chromosome-level gecko genome reveals the dynamic sex chromosomes of Neotropical dwarf geckos (Sphaerodactylidae: Sphaerodactylus).</title>
        <authorList>
            <person name="Pinto B.J."/>
            <person name="Keating S.E."/>
            <person name="Gamble T."/>
        </authorList>
    </citation>
    <scope>NUCLEOTIDE SEQUENCE</scope>
    <source>
        <strain evidence="1">TG3544</strain>
    </source>
</reference>
<evidence type="ECO:0000313" key="2">
    <source>
        <dbReference type="Proteomes" id="UP000827872"/>
    </source>
</evidence>
<sequence length="332" mass="37571">MKDFLQESREMVAAAMLGNGFLIPAAEDLRTLSLGLQETKEWDFSIPQTFLRFWQPLLAGLHSREFTQTLLEKMFRELNRHARESGLQTRYLINWITEILKTNMQAKKKPKRSSKSSKKRNGGSPGLFLHRVSLQWLKLLEECLEAPCWASPHLLHLILQSMEPPLPLDTQKKLLCLTSIYTQEADSLPNPGSAADLCRQPIYTVESLQRKAKQSGVTLGLSKRAGRLERSAKEEDLAEEEEEEEEEMETQSLPLLESFHAENTRALAEKRAALLGSAWQVSSEATKWQQFPLGKLPSQTDDPDALRVEECSMMSALDQPVNGDHRFPTGAT</sequence>
<gene>
    <name evidence="1" type="ORF">K3G42_002276</name>
</gene>
<name>A0ACB8FWT4_9SAUR</name>
<dbReference type="EMBL" id="CM037626">
    <property type="protein sequence ID" value="KAH8011581.1"/>
    <property type="molecule type" value="Genomic_DNA"/>
</dbReference>
<keyword evidence="2" id="KW-1185">Reference proteome</keyword>
<accession>A0ACB8FWT4</accession>
<organism evidence="1 2">
    <name type="scientific">Sphaerodactylus townsendi</name>
    <dbReference type="NCBI Taxonomy" id="933632"/>
    <lineage>
        <taxon>Eukaryota</taxon>
        <taxon>Metazoa</taxon>
        <taxon>Chordata</taxon>
        <taxon>Craniata</taxon>
        <taxon>Vertebrata</taxon>
        <taxon>Euteleostomi</taxon>
        <taxon>Lepidosauria</taxon>
        <taxon>Squamata</taxon>
        <taxon>Bifurcata</taxon>
        <taxon>Gekkota</taxon>
        <taxon>Sphaerodactylidae</taxon>
        <taxon>Sphaerodactylus</taxon>
    </lineage>
</organism>
<dbReference type="Proteomes" id="UP000827872">
    <property type="component" value="Linkage Group LG13"/>
</dbReference>
<comment type="caution">
    <text evidence="1">The sequence shown here is derived from an EMBL/GenBank/DDBJ whole genome shotgun (WGS) entry which is preliminary data.</text>
</comment>